<dbReference type="InterPro" id="IPR022742">
    <property type="entry name" value="Hydrolase_4"/>
</dbReference>
<dbReference type="InterPro" id="IPR029058">
    <property type="entry name" value="AB_hydrolase_fold"/>
</dbReference>
<reference evidence="2 3" key="1">
    <citation type="submission" date="2018-09" db="EMBL/GenBank/DDBJ databases">
        <title>Hymenobacter medium sp. nov., isolated from R2A medium.</title>
        <authorList>
            <person name="Yingchao G."/>
        </authorList>
    </citation>
    <scope>NUCLEOTIDE SEQUENCE [LARGE SCALE GENOMIC DNA]</scope>
    <source>
        <strain evidence="3">sh-6</strain>
    </source>
</reference>
<dbReference type="GO" id="GO:0016787">
    <property type="term" value="F:hydrolase activity"/>
    <property type="evidence" value="ECO:0007669"/>
    <property type="project" value="UniProtKB-KW"/>
</dbReference>
<proteinExistence type="predicted"/>
<dbReference type="OrthoDB" id="9777090at2"/>
<name>A0A3B7RAN8_9BACT</name>
<gene>
    <name evidence="2" type="ORF">D3Y59_05820</name>
</gene>
<evidence type="ECO:0000259" key="1">
    <source>
        <dbReference type="Pfam" id="PF12146"/>
    </source>
</evidence>
<dbReference type="AlphaFoldDB" id="A0A3B7RAN8"/>
<dbReference type="EMBL" id="CP032317">
    <property type="protein sequence ID" value="AYA36616.1"/>
    <property type="molecule type" value="Genomic_DNA"/>
</dbReference>
<dbReference type="Proteomes" id="UP000262802">
    <property type="component" value="Chromosome"/>
</dbReference>
<evidence type="ECO:0000313" key="3">
    <source>
        <dbReference type="Proteomes" id="UP000262802"/>
    </source>
</evidence>
<dbReference type="KEGG" id="hyh:D3Y59_05820"/>
<dbReference type="Pfam" id="PF12146">
    <property type="entry name" value="Hydrolase_4"/>
    <property type="match status" value="1"/>
</dbReference>
<keyword evidence="3" id="KW-1185">Reference proteome</keyword>
<protein>
    <submittedName>
        <fullName evidence="2">Alpha/beta fold hydrolase</fullName>
    </submittedName>
</protein>
<dbReference type="PANTHER" id="PTHR12277:SF81">
    <property type="entry name" value="PROTEIN ABHD13"/>
    <property type="match status" value="1"/>
</dbReference>
<evidence type="ECO:0000313" key="2">
    <source>
        <dbReference type="EMBL" id="AYA36616.1"/>
    </source>
</evidence>
<dbReference type="PANTHER" id="PTHR12277">
    <property type="entry name" value="ALPHA/BETA HYDROLASE DOMAIN-CONTAINING PROTEIN"/>
    <property type="match status" value="1"/>
</dbReference>
<dbReference type="SUPFAM" id="SSF53474">
    <property type="entry name" value="alpha/beta-Hydrolases"/>
    <property type="match status" value="1"/>
</dbReference>
<organism evidence="2 3">
    <name type="scientific">Hymenobacter oligotrophus</name>
    <dbReference type="NCBI Taxonomy" id="2319843"/>
    <lineage>
        <taxon>Bacteria</taxon>
        <taxon>Pseudomonadati</taxon>
        <taxon>Bacteroidota</taxon>
        <taxon>Cytophagia</taxon>
        <taxon>Cytophagales</taxon>
        <taxon>Hymenobacteraceae</taxon>
        <taxon>Hymenobacter</taxon>
    </lineage>
</organism>
<sequence>MIRRLPILLAVLLLSHVAMAIKPLRKYYQTPDSVGMAYRPTRIGTPDKLHLQGWDCSPDEKLDKRTTIVLAYGDAGNMGGWVHMAKELTTQGYRVLLFDYRGFGQSDDFALDQQQLYYNEFADDLGAALAYARRQYPRNRTGVLAFSMGTIMATKVAARTKLDFLIGEGYVADPVWHVANIKQLKNKVVTLPAAAEQYKLLPPRIRCLMLLVAGTADAFTPLAHSEQVVGTATGKQVRRLVKFEGGHLEGSAKLSQQHYADAYVQLLSQFLADTGAGAKRRKA</sequence>
<accession>A0A3B7RAN8</accession>
<dbReference type="Gene3D" id="3.40.50.1820">
    <property type="entry name" value="alpha/beta hydrolase"/>
    <property type="match status" value="1"/>
</dbReference>
<dbReference type="RefSeq" id="WP_119444197.1">
    <property type="nucleotide sequence ID" value="NZ_CP032317.1"/>
</dbReference>
<keyword evidence="2" id="KW-0378">Hydrolase</keyword>
<feature type="domain" description="Serine aminopeptidase S33" evidence="1">
    <location>
        <begin position="65"/>
        <end position="161"/>
    </location>
</feature>